<sequence>MELAEQVQSVAVRTSARTPFIHPAVHADGETAAPPRRPRAGMFDAIADLERFAHKVSHDLGGPLHSMRMLTELIQARLDEGDVPQAREWVSMIGEHSQRLGRLVGALSELLLTAGAVPQLQRVALGDLVAAVRREQPAPPEAVVRVASLPTLCVDPVLMTQVFARLLDNAYKFSSRVPRPRIDLRCENLGRHWRFQVRDNGCGFAASRTDELFRPFARLHGHGHEGAGISLAVVRRIVELHGGQVWADGAEGRGATFSFTLPG</sequence>
<dbReference type="SMART" id="SM00388">
    <property type="entry name" value="HisKA"/>
    <property type="match status" value="1"/>
</dbReference>
<gene>
    <name evidence="7" type="ORF">MW290_26545</name>
</gene>
<evidence type="ECO:0000313" key="7">
    <source>
        <dbReference type="EMBL" id="URI09128.1"/>
    </source>
</evidence>
<dbReference type="GO" id="GO:0005524">
    <property type="term" value="F:ATP binding"/>
    <property type="evidence" value="ECO:0007669"/>
    <property type="project" value="UniProtKB-KW"/>
</dbReference>
<dbReference type="InterPro" id="IPR004358">
    <property type="entry name" value="Sig_transdc_His_kin-like_C"/>
</dbReference>
<evidence type="ECO:0000313" key="8">
    <source>
        <dbReference type="Proteomes" id="UP001056201"/>
    </source>
</evidence>
<dbReference type="SMART" id="SM00387">
    <property type="entry name" value="HATPase_c"/>
    <property type="match status" value="1"/>
</dbReference>
<organism evidence="7 8">
    <name type="scientific">Aquincola tertiaricarbonis</name>
    <dbReference type="NCBI Taxonomy" id="391953"/>
    <lineage>
        <taxon>Bacteria</taxon>
        <taxon>Pseudomonadati</taxon>
        <taxon>Pseudomonadota</taxon>
        <taxon>Betaproteobacteria</taxon>
        <taxon>Burkholderiales</taxon>
        <taxon>Sphaerotilaceae</taxon>
        <taxon>Aquincola</taxon>
    </lineage>
</organism>
<dbReference type="Gene3D" id="3.30.565.10">
    <property type="entry name" value="Histidine kinase-like ATPase, C-terminal domain"/>
    <property type="match status" value="1"/>
</dbReference>
<dbReference type="Gene3D" id="1.10.287.130">
    <property type="match status" value="1"/>
</dbReference>
<dbReference type="InterPro" id="IPR036097">
    <property type="entry name" value="HisK_dim/P_sf"/>
</dbReference>
<dbReference type="InterPro" id="IPR003594">
    <property type="entry name" value="HATPase_dom"/>
</dbReference>
<keyword evidence="7" id="KW-0067">ATP-binding</keyword>
<dbReference type="EMBL" id="CP097636">
    <property type="protein sequence ID" value="URI09128.1"/>
    <property type="molecule type" value="Genomic_DNA"/>
</dbReference>
<keyword evidence="7" id="KW-0547">Nucleotide-binding</keyword>
<evidence type="ECO:0000256" key="3">
    <source>
        <dbReference type="ARBA" id="ARBA00022553"/>
    </source>
</evidence>
<evidence type="ECO:0000256" key="2">
    <source>
        <dbReference type="ARBA" id="ARBA00012438"/>
    </source>
</evidence>
<dbReference type="RefSeq" id="WP_250197349.1">
    <property type="nucleotide sequence ID" value="NZ_CP097636.1"/>
</dbReference>
<keyword evidence="5" id="KW-0418">Kinase</keyword>
<dbReference type="SUPFAM" id="SSF55874">
    <property type="entry name" value="ATPase domain of HSP90 chaperone/DNA topoisomerase II/histidine kinase"/>
    <property type="match status" value="1"/>
</dbReference>
<dbReference type="CDD" id="cd00082">
    <property type="entry name" value="HisKA"/>
    <property type="match status" value="1"/>
</dbReference>
<dbReference type="InterPro" id="IPR036890">
    <property type="entry name" value="HATPase_C_sf"/>
</dbReference>
<dbReference type="PANTHER" id="PTHR42878:SF15">
    <property type="entry name" value="BACTERIOPHYTOCHROME"/>
    <property type="match status" value="1"/>
</dbReference>
<comment type="catalytic activity">
    <reaction evidence="1">
        <text>ATP + protein L-histidine = ADP + protein N-phospho-L-histidine.</text>
        <dbReference type="EC" id="2.7.13.3"/>
    </reaction>
</comment>
<dbReference type="EC" id="2.7.13.3" evidence="2"/>
<name>A0ABY4S6V3_AQUTE</name>
<dbReference type="InterPro" id="IPR003661">
    <property type="entry name" value="HisK_dim/P_dom"/>
</dbReference>
<evidence type="ECO:0000259" key="6">
    <source>
        <dbReference type="PROSITE" id="PS50109"/>
    </source>
</evidence>
<evidence type="ECO:0000256" key="4">
    <source>
        <dbReference type="ARBA" id="ARBA00022679"/>
    </source>
</evidence>
<keyword evidence="8" id="KW-1185">Reference proteome</keyword>
<dbReference type="InterPro" id="IPR050351">
    <property type="entry name" value="BphY/WalK/GraS-like"/>
</dbReference>
<dbReference type="InterPro" id="IPR005467">
    <property type="entry name" value="His_kinase_dom"/>
</dbReference>
<keyword evidence="3" id="KW-0597">Phosphoprotein</keyword>
<dbReference type="PROSITE" id="PS50109">
    <property type="entry name" value="HIS_KIN"/>
    <property type="match status" value="1"/>
</dbReference>
<evidence type="ECO:0000256" key="1">
    <source>
        <dbReference type="ARBA" id="ARBA00000085"/>
    </source>
</evidence>
<keyword evidence="4" id="KW-0808">Transferase</keyword>
<proteinExistence type="predicted"/>
<dbReference type="PANTHER" id="PTHR42878">
    <property type="entry name" value="TWO-COMPONENT HISTIDINE KINASE"/>
    <property type="match status" value="1"/>
</dbReference>
<evidence type="ECO:0000256" key="5">
    <source>
        <dbReference type="ARBA" id="ARBA00022777"/>
    </source>
</evidence>
<dbReference type="Pfam" id="PF00512">
    <property type="entry name" value="HisKA"/>
    <property type="match status" value="1"/>
</dbReference>
<dbReference type="SUPFAM" id="SSF47384">
    <property type="entry name" value="Homodimeric domain of signal transducing histidine kinase"/>
    <property type="match status" value="1"/>
</dbReference>
<protein>
    <recommendedName>
        <fullName evidence="2">histidine kinase</fullName>
        <ecNumber evidence="2">2.7.13.3</ecNumber>
    </recommendedName>
</protein>
<dbReference type="PRINTS" id="PR00344">
    <property type="entry name" value="BCTRLSENSOR"/>
</dbReference>
<reference evidence="7" key="1">
    <citation type="submission" date="2022-05" db="EMBL/GenBank/DDBJ databases">
        <title>An RpoN-dependent PEP-CTERM gene is involved in floc formation of an Aquincola tertiaricarbonis strain.</title>
        <authorList>
            <person name="Qiu D."/>
            <person name="Xia M."/>
        </authorList>
    </citation>
    <scope>NUCLEOTIDE SEQUENCE</scope>
    <source>
        <strain evidence="7">RN12</strain>
    </source>
</reference>
<dbReference type="Proteomes" id="UP001056201">
    <property type="component" value="Chromosome 2"/>
</dbReference>
<feature type="domain" description="Histidine kinase" evidence="6">
    <location>
        <begin position="55"/>
        <end position="263"/>
    </location>
</feature>
<dbReference type="Pfam" id="PF02518">
    <property type="entry name" value="HATPase_c"/>
    <property type="match status" value="1"/>
</dbReference>
<accession>A0ABY4S6V3</accession>